<keyword evidence="2" id="KW-1185">Reference proteome</keyword>
<organism evidence="1 2">
    <name type="scientific">Puccinia striiformis f. sp. tritici PST-78</name>
    <dbReference type="NCBI Taxonomy" id="1165861"/>
    <lineage>
        <taxon>Eukaryota</taxon>
        <taxon>Fungi</taxon>
        <taxon>Dikarya</taxon>
        <taxon>Basidiomycota</taxon>
        <taxon>Pucciniomycotina</taxon>
        <taxon>Pucciniomycetes</taxon>
        <taxon>Pucciniales</taxon>
        <taxon>Pucciniaceae</taxon>
        <taxon>Puccinia</taxon>
    </lineage>
</organism>
<dbReference type="Proteomes" id="UP000054564">
    <property type="component" value="Unassembled WGS sequence"/>
</dbReference>
<evidence type="ECO:0000313" key="1">
    <source>
        <dbReference type="EMBL" id="KNE91563.1"/>
    </source>
</evidence>
<evidence type="ECO:0000313" key="2">
    <source>
        <dbReference type="Proteomes" id="UP000054564"/>
    </source>
</evidence>
<protein>
    <submittedName>
        <fullName evidence="1">Uncharacterized protein</fullName>
    </submittedName>
</protein>
<proteinExistence type="predicted"/>
<gene>
    <name evidence="1" type="ORF">PSTG_15015</name>
</gene>
<name>A0A0L0UWZ6_9BASI</name>
<dbReference type="EMBL" id="AJIL01000197">
    <property type="protein sequence ID" value="KNE91563.1"/>
    <property type="molecule type" value="Genomic_DNA"/>
</dbReference>
<reference evidence="2" key="1">
    <citation type="submission" date="2014-03" db="EMBL/GenBank/DDBJ databases">
        <title>The Genome Sequence of Puccinia striiformis f. sp. tritici PST-78.</title>
        <authorList>
            <consortium name="The Broad Institute Genome Sequencing Platform"/>
            <person name="Cuomo C."/>
            <person name="Hulbert S."/>
            <person name="Chen X."/>
            <person name="Walker B."/>
            <person name="Young S.K."/>
            <person name="Zeng Q."/>
            <person name="Gargeya S."/>
            <person name="Fitzgerald M."/>
            <person name="Haas B."/>
            <person name="Abouelleil A."/>
            <person name="Alvarado L."/>
            <person name="Arachchi H.M."/>
            <person name="Berlin A.M."/>
            <person name="Chapman S.B."/>
            <person name="Goldberg J."/>
            <person name="Griggs A."/>
            <person name="Gujja S."/>
            <person name="Hansen M."/>
            <person name="Howarth C."/>
            <person name="Imamovic A."/>
            <person name="Larimer J."/>
            <person name="McCowan C."/>
            <person name="Montmayeur A."/>
            <person name="Murphy C."/>
            <person name="Neiman D."/>
            <person name="Pearson M."/>
            <person name="Priest M."/>
            <person name="Roberts A."/>
            <person name="Saif S."/>
            <person name="Shea T."/>
            <person name="Sisk P."/>
            <person name="Sykes S."/>
            <person name="Wortman J."/>
            <person name="Nusbaum C."/>
            <person name="Birren B."/>
        </authorList>
    </citation>
    <scope>NUCLEOTIDE SEQUENCE [LARGE SCALE GENOMIC DNA]</scope>
    <source>
        <strain evidence="2">race PST-78</strain>
    </source>
</reference>
<accession>A0A0L0UWZ6</accession>
<comment type="caution">
    <text evidence="1">The sequence shown here is derived from an EMBL/GenBank/DDBJ whole genome shotgun (WGS) entry which is preliminary data.</text>
</comment>
<sequence length="177" mass="19669">MRSLPLTESNAAGFHAFPNLKFEMPQGKIVQRSSGFELCQVNGNADGYLSAHTELRQVTIGELPAVEHIAHACALQRYEFRISWADQRGRRTPWPYAYLQDGSDPSPGVRPEAKLTHMNVTLQLLVCKVTRSIQRPLSVVSARDTGLLRYNNALGTAVHLRKVAIVKAGHRNEQVGQ</sequence>
<dbReference type="AlphaFoldDB" id="A0A0L0UWZ6"/>